<evidence type="ECO:0000256" key="3">
    <source>
        <dbReference type="ARBA" id="ARBA00022960"/>
    </source>
</evidence>
<feature type="transmembrane region" description="Helical" evidence="6">
    <location>
        <begin position="357"/>
        <end position="379"/>
    </location>
</feature>
<organism evidence="7">
    <name type="scientific">marine sediment metagenome</name>
    <dbReference type="NCBI Taxonomy" id="412755"/>
    <lineage>
        <taxon>unclassified sequences</taxon>
        <taxon>metagenomes</taxon>
        <taxon>ecological metagenomes</taxon>
    </lineage>
</organism>
<reference evidence="7" key="1">
    <citation type="journal article" date="2015" name="Nature">
        <title>Complex archaea that bridge the gap between prokaryotes and eukaryotes.</title>
        <authorList>
            <person name="Spang A."/>
            <person name="Saw J.H."/>
            <person name="Jorgensen S.L."/>
            <person name="Zaremba-Niedzwiedzka K."/>
            <person name="Martijn J."/>
            <person name="Lind A.E."/>
            <person name="van Eijk R."/>
            <person name="Schleper C."/>
            <person name="Guy L."/>
            <person name="Ettema T.J."/>
        </authorList>
    </citation>
    <scope>NUCLEOTIDE SEQUENCE</scope>
</reference>
<accession>A0A0F9P772</accession>
<feature type="transmembrane region" description="Helical" evidence="6">
    <location>
        <begin position="122"/>
        <end position="143"/>
    </location>
</feature>
<evidence type="ECO:0000256" key="2">
    <source>
        <dbReference type="ARBA" id="ARBA00022692"/>
    </source>
</evidence>
<feature type="transmembrane region" description="Helical" evidence="6">
    <location>
        <begin position="37"/>
        <end position="54"/>
    </location>
</feature>
<dbReference type="PANTHER" id="PTHR30474">
    <property type="entry name" value="CELL CYCLE PROTEIN"/>
    <property type="match status" value="1"/>
</dbReference>
<dbReference type="GO" id="GO:0005886">
    <property type="term" value="C:plasma membrane"/>
    <property type="evidence" value="ECO:0007669"/>
    <property type="project" value="TreeGrafter"/>
</dbReference>
<evidence type="ECO:0000256" key="1">
    <source>
        <dbReference type="ARBA" id="ARBA00004141"/>
    </source>
</evidence>
<evidence type="ECO:0000313" key="7">
    <source>
        <dbReference type="EMBL" id="KKN25939.1"/>
    </source>
</evidence>
<dbReference type="GO" id="GO:0051301">
    <property type="term" value="P:cell division"/>
    <property type="evidence" value="ECO:0007669"/>
    <property type="project" value="InterPro"/>
</dbReference>
<feature type="transmembrane region" description="Helical" evidence="6">
    <location>
        <begin position="218"/>
        <end position="234"/>
    </location>
</feature>
<keyword evidence="3" id="KW-0133">Cell shape</keyword>
<dbReference type="InterPro" id="IPR001182">
    <property type="entry name" value="FtsW/RodA"/>
</dbReference>
<keyword evidence="5 6" id="KW-0472">Membrane</keyword>
<dbReference type="GO" id="GO:0032153">
    <property type="term" value="C:cell division site"/>
    <property type="evidence" value="ECO:0007669"/>
    <property type="project" value="TreeGrafter"/>
</dbReference>
<feature type="transmembrane region" description="Helical" evidence="6">
    <location>
        <begin position="195"/>
        <end position="212"/>
    </location>
</feature>
<proteinExistence type="predicted"/>
<feature type="transmembrane region" description="Helical" evidence="6">
    <location>
        <begin position="325"/>
        <end position="345"/>
    </location>
</feature>
<evidence type="ECO:0008006" key="8">
    <source>
        <dbReference type="Google" id="ProtNLM"/>
    </source>
</evidence>
<name>A0A0F9P772_9ZZZZ</name>
<dbReference type="GO" id="GO:0008360">
    <property type="term" value="P:regulation of cell shape"/>
    <property type="evidence" value="ECO:0007669"/>
    <property type="project" value="UniProtKB-KW"/>
</dbReference>
<feature type="transmembrane region" description="Helical" evidence="6">
    <location>
        <begin position="391"/>
        <end position="412"/>
    </location>
</feature>
<comment type="subcellular location">
    <subcellularLocation>
        <location evidence="1">Membrane</location>
        <topology evidence="1">Multi-pass membrane protein</topology>
    </subcellularLocation>
</comment>
<sequence length="426" mass="46808">MRKREFWLILMIAGILFLGFGLSFLSTKYLFLVPSDVLLLGFILMIMFLIAHAVNRMVVPLSSPVILPIAAFLSGLGLMLIFRLDNDKAALQLLWIGMGLAAFIFTLLIYHNYSKIKQYKYISGLAGIILMLSPIFFGITRGGSKLWLDFGFFKFQPAELAKILLVLFFAGYLGEKKELLSSSAKKVKAFFIPRMKHLGPLVLFWAISLLVLVFERDLGSSLLFFGLFITMLYIATGRATYLMIGSVLFVLGALGTYYVFDHAASRIDMWLNPWADPRASGYQMIQSLFAIGNGGMAGTGLGLGYPGLIPAVETDFIFAAVAEELGLFGAISIIIVYILVIYQGVKIALKAPDDFSKLLAIGLTTIFGLQSFLIVGGVTKLVPLTGVTLPFMSYGGSSVLANFILFALLLVISNRVNYLEVKESHG</sequence>
<keyword evidence="2 6" id="KW-0812">Transmembrane</keyword>
<feature type="transmembrane region" description="Helical" evidence="6">
    <location>
        <begin position="7"/>
        <end position="25"/>
    </location>
</feature>
<evidence type="ECO:0000256" key="5">
    <source>
        <dbReference type="ARBA" id="ARBA00023136"/>
    </source>
</evidence>
<feature type="transmembrane region" description="Helical" evidence="6">
    <location>
        <begin position="66"/>
        <end position="84"/>
    </location>
</feature>
<feature type="transmembrane region" description="Helical" evidence="6">
    <location>
        <begin position="241"/>
        <end position="260"/>
    </location>
</feature>
<dbReference type="GO" id="GO:0015648">
    <property type="term" value="F:lipid-linked peptidoglycan transporter activity"/>
    <property type="evidence" value="ECO:0007669"/>
    <property type="project" value="TreeGrafter"/>
</dbReference>
<dbReference type="AlphaFoldDB" id="A0A0F9P772"/>
<dbReference type="Pfam" id="PF01098">
    <property type="entry name" value="FTSW_RODA_SPOVE"/>
    <property type="match status" value="1"/>
</dbReference>
<protein>
    <recommendedName>
        <fullName evidence="8">Cell division protein FtsW</fullName>
    </recommendedName>
</protein>
<comment type="caution">
    <text evidence="7">The sequence shown here is derived from an EMBL/GenBank/DDBJ whole genome shotgun (WGS) entry which is preliminary data.</text>
</comment>
<dbReference type="PANTHER" id="PTHR30474:SF3">
    <property type="entry name" value="PEPTIDOGLYCAN GLYCOSYLTRANSFERASE RODA"/>
    <property type="match status" value="1"/>
</dbReference>
<feature type="transmembrane region" description="Helical" evidence="6">
    <location>
        <begin position="90"/>
        <end position="110"/>
    </location>
</feature>
<evidence type="ECO:0000256" key="4">
    <source>
        <dbReference type="ARBA" id="ARBA00022989"/>
    </source>
</evidence>
<evidence type="ECO:0000256" key="6">
    <source>
        <dbReference type="SAM" id="Phobius"/>
    </source>
</evidence>
<gene>
    <name evidence="7" type="ORF">LCGC14_0879690</name>
</gene>
<keyword evidence="4 6" id="KW-1133">Transmembrane helix</keyword>
<dbReference type="EMBL" id="LAZR01002759">
    <property type="protein sequence ID" value="KKN25939.1"/>
    <property type="molecule type" value="Genomic_DNA"/>
</dbReference>